<evidence type="ECO:0000313" key="2">
    <source>
        <dbReference type="EMBL" id="OGF68193.1"/>
    </source>
</evidence>
<organism evidence="2 3">
    <name type="scientific">Candidatus Fischerbacteria bacterium RBG_13_37_8</name>
    <dbReference type="NCBI Taxonomy" id="1817863"/>
    <lineage>
        <taxon>Bacteria</taxon>
        <taxon>Candidatus Fischeribacteriota</taxon>
    </lineage>
</organism>
<gene>
    <name evidence="2" type="ORF">A2Y62_05375</name>
</gene>
<evidence type="ECO:0000259" key="1">
    <source>
        <dbReference type="Pfam" id="PF08334"/>
    </source>
</evidence>
<accession>A0A1F5VXZ0</accession>
<dbReference type="AlphaFoldDB" id="A0A1F5VXZ0"/>
<proteinExistence type="predicted"/>
<protein>
    <recommendedName>
        <fullName evidence="1">Type II secretion system protein GspG C-terminal domain-containing protein</fullName>
    </recommendedName>
</protein>
<sequence>MMLLYCKDRPEKAYEQHLVQGIQRNFEIKTRSDMLTLKNAIQDYIYKEGNYPQANNMFELMRLLRPKYTSEAIFYDAWNQEFIVKSSTTHIEIISKGIDQQLNTRDDLKMAM</sequence>
<reference evidence="2 3" key="1">
    <citation type="journal article" date="2016" name="Nat. Commun.">
        <title>Thousands of microbial genomes shed light on interconnected biogeochemical processes in an aquifer system.</title>
        <authorList>
            <person name="Anantharaman K."/>
            <person name="Brown C.T."/>
            <person name="Hug L.A."/>
            <person name="Sharon I."/>
            <person name="Castelle C.J."/>
            <person name="Probst A.J."/>
            <person name="Thomas B.C."/>
            <person name="Singh A."/>
            <person name="Wilkins M.J."/>
            <person name="Karaoz U."/>
            <person name="Brodie E.L."/>
            <person name="Williams K.H."/>
            <person name="Hubbard S.S."/>
            <person name="Banfield J.F."/>
        </authorList>
    </citation>
    <scope>NUCLEOTIDE SEQUENCE [LARGE SCALE GENOMIC DNA]</scope>
</reference>
<dbReference type="Pfam" id="PF08334">
    <property type="entry name" value="T2SSG"/>
    <property type="match status" value="1"/>
</dbReference>
<name>A0A1F5VXZ0_9BACT</name>
<dbReference type="SUPFAM" id="SSF54523">
    <property type="entry name" value="Pili subunits"/>
    <property type="match status" value="1"/>
</dbReference>
<feature type="domain" description="Type II secretion system protein GspG C-terminal" evidence="1">
    <location>
        <begin position="28"/>
        <end position="107"/>
    </location>
</feature>
<dbReference type="InterPro" id="IPR013545">
    <property type="entry name" value="T2SS_protein-GspG_C"/>
</dbReference>
<dbReference type="EMBL" id="MFGW01000010">
    <property type="protein sequence ID" value="OGF68193.1"/>
    <property type="molecule type" value="Genomic_DNA"/>
</dbReference>
<dbReference type="Proteomes" id="UP000178943">
    <property type="component" value="Unassembled WGS sequence"/>
</dbReference>
<comment type="caution">
    <text evidence="2">The sequence shown here is derived from an EMBL/GenBank/DDBJ whole genome shotgun (WGS) entry which is preliminary data.</text>
</comment>
<dbReference type="Gene3D" id="3.30.700.10">
    <property type="entry name" value="Glycoprotein, Type 4 Pilin"/>
    <property type="match status" value="1"/>
</dbReference>
<dbReference type="InterPro" id="IPR045584">
    <property type="entry name" value="Pilin-like"/>
</dbReference>
<evidence type="ECO:0000313" key="3">
    <source>
        <dbReference type="Proteomes" id="UP000178943"/>
    </source>
</evidence>